<dbReference type="GO" id="GO:0000160">
    <property type="term" value="P:phosphorelay signal transduction system"/>
    <property type="evidence" value="ECO:0007669"/>
    <property type="project" value="InterPro"/>
</dbReference>
<proteinExistence type="predicted"/>
<sequence>MSNTLQAKSAQLVAAFEKRLDHDKSELLTSAEFASQGYEDSGFEIVRYIAHRIVGSARLFGCQDLTEPAKRVELLIEEGADIGAIMQAVNALVDIIDRTLADGIPHPDWIKSDLP</sequence>
<comment type="caution">
    <text evidence="1">The sequence shown here is derived from an EMBL/GenBank/DDBJ whole genome shotgun (WGS) entry which is preliminary data.</text>
</comment>
<dbReference type="Proteomes" id="UP000664096">
    <property type="component" value="Unassembled WGS sequence"/>
</dbReference>
<dbReference type="RefSeq" id="WP_207139308.1">
    <property type="nucleotide sequence ID" value="NZ_JAEKJZ010000001.1"/>
</dbReference>
<evidence type="ECO:0000313" key="2">
    <source>
        <dbReference type="Proteomes" id="UP000664096"/>
    </source>
</evidence>
<accession>A0A939EBX6</accession>
<dbReference type="InterPro" id="IPR036641">
    <property type="entry name" value="HPT_dom_sf"/>
</dbReference>
<dbReference type="Gene3D" id="1.20.120.160">
    <property type="entry name" value="HPT domain"/>
    <property type="match status" value="1"/>
</dbReference>
<dbReference type="EMBL" id="JAEKJZ010000001">
    <property type="protein sequence ID" value="MBN9669772.1"/>
    <property type="molecule type" value="Genomic_DNA"/>
</dbReference>
<name>A0A939EBX6_9HYPH</name>
<dbReference type="AlphaFoldDB" id="A0A939EBX6"/>
<organism evidence="1 2">
    <name type="scientific">Roseibium aggregatum</name>
    <dbReference type="NCBI Taxonomy" id="187304"/>
    <lineage>
        <taxon>Bacteria</taxon>
        <taxon>Pseudomonadati</taxon>
        <taxon>Pseudomonadota</taxon>
        <taxon>Alphaproteobacteria</taxon>
        <taxon>Hyphomicrobiales</taxon>
        <taxon>Stappiaceae</taxon>
        <taxon>Roseibium</taxon>
    </lineage>
</organism>
<protein>
    <submittedName>
        <fullName evidence="1">Hpt domain-containing protein</fullName>
    </submittedName>
</protein>
<reference evidence="1" key="1">
    <citation type="submission" date="2020-12" db="EMBL/GenBank/DDBJ databases">
        <title>Oil enriched cultivation method for isolating marine PHA-producing bacteria.</title>
        <authorList>
            <person name="Zheng W."/>
            <person name="Yu S."/>
            <person name="Huang Y."/>
        </authorList>
    </citation>
    <scope>NUCLEOTIDE SEQUENCE</scope>
    <source>
        <strain evidence="1">SY-2-12</strain>
    </source>
</reference>
<evidence type="ECO:0000313" key="1">
    <source>
        <dbReference type="EMBL" id="MBN9669772.1"/>
    </source>
</evidence>
<dbReference type="SUPFAM" id="SSF47226">
    <property type="entry name" value="Histidine-containing phosphotransfer domain, HPT domain"/>
    <property type="match status" value="1"/>
</dbReference>
<gene>
    <name evidence="1" type="ORF">JF539_05440</name>
</gene>